<feature type="domain" description="AB hydrolase-1" evidence="2">
    <location>
        <begin position="137"/>
        <end position="338"/>
    </location>
</feature>
<keyword evidence="4" id="KW-1185">Reference proteome</keyword>
<dbReference type="PANTHER" id="PTHR22946">
    <property type="entry name" value="DIENELACTONE HYDROLASE DOMAIN-CONTAINING PROTEIN-RELATED"/>
    <property type="match status" value="1"/>
</dbReference>
<organism evidence="3 4">
    <name type="scientific">Acetoanaerobium pronyense</name>
    <dbReference type="NCBI Taxonomy" id="1482736"/>
    <lineage>
        <taxon>Bacteria</taxon>
        <taxon>Bacillati</taxon>
        <taxon>Bacillota</taxon>
        <taxon>Clostridia</taxon>
        <taxon>Peptostreptococcales</taxon>
        <taxon>Filifactoraceae</taxon>
        <taxon>Acetoanaerobium</taxon>
    </lineage>
</organism>
<dbReference type="Pfam" id="PF00561">
    <property type="entry name" value="Abhydrolase_1"/>
    <property type="match status" value="1"/>
</dbReference>
<proteinExistence type="inferred from homology"/>
<dbReference type="EMBL" id="JAGGLI010000033">
    <property type="protein sequence ID" value="MBP2028596.1"/>
    <property type="molecule type" value="Genomic_DNA"/>
</dbReference>
<protein>
    <submittedName>
        <fullName evidence="3">Pimeloyl-ACP methyl ester carboxylesterase</fullName>
    </submittedName>
</protein>
<sequence>MDRFDFPVGYYNLHKIKIIEFQLNRWHSFGYARLEDMVEAGKRINTADDWKEEMIRQAEKALAEGRTMNGAFYYRAAEFFTLPSDPDKLKLYDKFIDLFYNNVFANDDIERVLVPYEDGYLSSMKVPSRMDTTKGQIVIHGGFDSFIEEFYSMAVYFSNLGYEVIMFEGPGQGATLKKYNLPLTHEWEKPIKAILDYFNLDDVTLIGISMGGWLCLRASAFEPRIKRVIASSIAFDYMQIPPKFIASFARFLFKYPKLMNYLAELKMKKMPQEKWGIYNLMYITKKDTPLDASKMILELSEENLHSDLVKQDVLILTGEEDHFIPLKMHHKQVKALTNAKSITERIFTRDDQGHNHCQIGNFGLALDVMAKWIKNHSK</sequence>
<dbReference type="RefSeq" id="WP_209661646.1">
    <property type="nucleotide sequence ID" value="NZ_JAGGLI010000033.1"/>
</dbReference>
<evidence type="ECO:0000256" key="1">
    <source>
        <dbReference type="ARBA" id="ARBA00038115"/>
    </source>
</evidence>
<gene>
    <name evidence="3" type="ORF">J2Z35_002426</name>
</gene>
<name>A0ABS4KMZ6_9FIRM</name>
<dbReference type="InterPro" id="IPR029058">
    <property type="entry name" value="AB_hydrolase_fold"/>
</dbReference>
<dbReference type="PANTHER" id="PTHR22946:SF12">
    <property type="entry name" value="CONIDIAL PIGMENT BIOSYNTHESIS PROTEIN AYG1 (AFU_ORTHOLOGUE AFUA_2G17550)"/>
    <property type="match status" value="1"/>
</dbReference>
<dbReference type="Proteomes" id="UP001314903">
    <property type="component" value="Unassembled WGS sequence"/>
</dbReference>
<evidence type="ECO:0000259" key="2">
    <source>
        <dbReference type="Pfam" id="PF00561"/>
    </source>
</evidence>
<dbReference type="PRINTS" id="PR00111">
    <property type="entry name" value="ABHYDROLASE"/>
</dbReference>
<comment type="similarity">
    <text evidence="1">Belongs to the AB hydrolase superfamily. FUS2 hydrolase family.</text>
</comment>
<dbReference type="InterPro" id="IPR050261">
    <property type="entry name" value="FrsA_esterase"/>
</dbReference>
<evidence type="ECO:0000313" key="4">
    <source>
        <dbReference type="Proteomes" id="UP001314903"/>
    </source>
</evidence>
<evidence type="ECO:0000313" key="3">
    <source>
        <dbReference type="EMBL" id="MBP2028596.1"/>
    </source>
</evidence>
<dbReference type="SUPFAM" id="SSF53474">
    <property type="entry name" value="alpha/beta-Hydrolases"/>
    <property type="match status" value="1"/>
</dbReference>
<dbReference type="InterPro" id="IPR000073">
    <property type="entry name" value="AB_hydrolase_1"/>
</dbReference>
<dbReference type="Gene3D" id="3.40.50.1820">
    <property type="entry name" value="alpha/beta hydrolase"/>
    <property type="match status" value="1"/>
</dbReference>
<reference evidence="3 4" key="1">
    <citation type="submission" date="2021-03" db="EMBL/GenBank/DDBJ databases">
        <title>Genomic Encyclopedia of Type Strains, Phase IV (KMG-IV): sequencing the most valuable type-strain genomes for metagenomic binning, comparative biology and taxonomic classification.</title>
        <authorList>
            <person name="Goeker M."/>
        </authorList>
    </citation>
    <scope>NUCLEOTIDE SEQUENCE [LARGE SCALE GENOMIC DNA]</scope>
    <source>
        <strain evidence="3 4">DSM 27512</strain>
    </source>
</reference>
<comment type="caution">
    <text evidence="3">The sequence shown here is derived from an EMBL/GenBank/DDBJ whole genome shotgun (WGS) entry which is preliminary data.</text>
</comment>
<accession>A0ABS4KMZ6</accession>